<dbReference type="AlphaFoldDB" id="A0A9X2LP26"/>
<keyword evidence="10" id="KW-1185">Reference proteome</keyword>
<feature type="transmembrane region" description="Helical" evidence="7">
    <location>
        <begin position="77"/>
        <end position="99"/>
    </location>
</feature>
<dbReference type="SUPFAM" id="SSF103473">
    <property type="entry name" value="MFS general substrate transporter"/>
    <property type="match status" value="1"/>
</dbReference>
<feature type="transmembrane region" description="Helical" evidence="7">
    <location>
        <begin position="247"/>
        <end position="271"/>
    </location>
</feature>
<feature type="transmembrane region" description="Helical" evidence="7">
    <location>
        <begin position="347"/>
        <end position="367"/>
    </location>
</feature>
<feature type="compositionally biased region" description="Basic and acidic residues" evidence="6">
    <location>
        <begin position="427"/>
        <end position="436"/>
    </location>
</feature>
<feature type="transmembrane region" description="Helical" evidence="7">
    <location>
        <begin position="105"/>
        <end position="128"/>
    </location>
</feature>
<evidence type="ECO:0000256" key="6">
    <source>
        <dbReference type="SAM" id="MobiDB-lite"/>
    </source>
</evidence>
<evidence type="ECO:0000259" key="8">
    <source>
        <dbReference type="PROSITE" id="PS50850"/>
    </source>
</evidence>
<gene>
    <name evidence="9" type="ORF">NQU55_32955</name>
</gene>
<dbReference type="CDD" id="cd06173">
    <property type="entry name" value="MFS_MefA_like"/>
    <property type="match status" value="1"/>
</dbReference>
<feature type="transmembrane region" description="Helical" evidence="7">
    <location>
        <begin position="373"/>
        <end position="392"/>
    </location>
</feature>
<feature type="transmembrane region" description="Helical" evidence="7">
    <location>
        <begin position="140"/>
        <end position="162"/>
    </location>
</feature>
<evidence type="ECO:0000313" key="10">
    <source>
        <dbReference type="Proteomes" id="UP001142374"/>
    </source>
</evidence>
<keyword evidence="3 7" id="KW-0812">Transmembrane</keyword>
<dbReference type="PANTHER" id="PTHR23513">
    <property type="entry name" value="INTEGRAL MEMBRANE EFFLUX PROTEIN-RELATED"/>
    <property type="match status" value="1"/>
</dbReference>
<name>A0A9X2LP26_9ACTN</name>
<feature type="transmembrane region" description="Helical" evidence="7">
    <location>
        <begin position="307"/>
        <end position="326"/>
    </location>
</feature>
<dbReference type="InterPro" id="IPR020846">
    <property type="entry name" value="MFS_dom"/>
</dbReference>
<feature type="region of interest" description="Disordered" evidence="6">
    <location>
        <begin position="407"/>
        <end position="452"/>
    </location>
</feature>
<feature type="compositionally biased region" description="Low complexity" evidence="6">
    <location>
        <begin position="437"/>
        <end position="452"/>
    </location>
</feature>
<feature type="domain" description="Major facilitator superfamily (MFS) profile" evidence="8">
    <location>
        <begin position="11"/>
        <end position="395"/>
    </location>
</feature>
<feature type="transmembrane region" description="Helical" evidence="7">
    <location>
        <begin position="12"/>
        <end position="38"/>
    </location>
</feature>
<dbReference type="GO" id="GO:0005886">
    <property type="term" value="C:plasma membrane"/>
    <property type="evidence" value="ECO:0007669"/>
    <property type="project" value="UniProtKB-SubCell"/>
</dbReference>
<reference evidence="9" key="1">
    <citation type="submission" date="2022-06" db="EMBL/GenBank/DDBJ databases">
        <title>WGS of actinobacteria.</title>
        <authorList>
            <person name="Thawai C."/>
        </authorList>
    </citation>
    <scope>NUCLEOTIDE SEQUENCE</scope>
    <source>
        <strain evidence="9">AA8</strain>
    </source>
</reference>
<accession>A0A9X2LP26</accession>
<evidence type="ECO:0000256" key="2">
    <source>
        <dbReference type="ARBA" id="ARBA00022475"/>
    </source>
</evidence>
<organism evidence="9 10">
    <name type="scientific">Streptomyces telluris</name>
    <dbReference type="NCBI Taxonomy" id="2720021"/>
    <lineage>
        <taxon>Bacteria</taxon>
        <taxon>Bacillati</taxon>
        <taxon>Actinomycetota</taxon>
        <taxon>Actinomycetes</taxon>
        <taxon>Kitasatosporales</taxon>
        <taxon>Streptomycetaceae</taxon>
        <taxon>Streptomyces</taxon>
    </lineage>
</organism>
<dbReference type="RefSeq" id="WP_168095522.1">
    <property type="nucleotide sequence ID" value="NZ_JAATER010000433.1"/>
</dbReference>
<dbReference type="Pfam" id="PF07690">
    <property type="entry name" value="MFS_1"/>
    <property type="match status" value="1"/>
</dbReference>
<feature type="compositionally biased region" description="Polar residues" evidence="6">
    <location>
        <begin position="407"/>
        <end position="426"/>
    </location>
</feature>
<keyword evidence="4 7" id="KW-1133">Transmembrane helix</keyword>
<dbReference type="InterPro" id="IPR036259">
    <property type="entry name" value="MFS_trans_sf"/>
</dbReference>
<keyword evidence="5 7" id="KW-0472">Membrane</keyword>
<dbReference type="Proteomes" id="UP001142374">
    <property type="component" value="Unassembled WGS sequence"/>
</dbReference>
<dbReference type="EMBL" id="JANIID010000046">
    <property type="protein sequence ID" value="MCQ8774534.1"/>
    <property type="molecule type" value="Genomic_DNA"/>
</dbReference>
<comment type="caution">
    <text evidence="9">The sequence shown here is derived from an EMBL/GenBank/DDBJ whole genome shotgun (WGS) entry which is preliminary data.</text>
</comment>
<protein>
    <submittedName>
        <fullName evidence="9">MFS transporter</fullName>
    </submittedName>
</protein>
<feature type="transmembrane region" description="Helical" evidence="7">
    <location>
        <begin position="44"/>
        <end position="65"/>
    </location>
</feature>
<proteinExistence type="predicted"/>
<dbReference type="PANTHER" id="PTHR23513:SF6">
    <property type="entry name" value="MAJOR FACILITATOR SUPERFAMILY ASSOCIATED DOMAIN-CONTAINING PROTEIN"/>
    <property type="match status" value="1"/>
</dbReference>
<sequence length="452" mass="45675">MKQPKQKLGRRFWLLFSGEAASAVGTAASVIALPMVAYQVSGDVRHAGFTSTALSLGIVAARLPAGVLADRYERRTLLLLGNAVGALVLGTLAVLRATGSVHPGALLTAAFLLGAVGSTLAPVENVAVRTFVQADLLPRALALIQSRAALALIVGPLVAGVLLKANAAWVFAADALTYLTAACCAFLLPAKAGPTGKQQPALRAVTEGLRFLWRSPFLRYGALNATVLNLVFNGLLIVVIASCDRTGAGSVAVGVQTACFGAGAVAGSLIAAPVARRLPAGRGIALATAVIALALLGFATVRSTWGAALMLALATAGGPVITVVLSSMQMRITPPRLQGRVHSASGFLSQAVAPLGPTLAGASAHAFGLGPTVTAAAALVVLLAVVGWFTTARRTVTAEARQSLDAQVSAAPSQVSTNAQVSTDAKVSTDEQKARAGEVPAAEAPTVEAGRG</sequence>
<evidence type="ECO:0000256" key="1">
    <source>
        <dbReference type="ARBA" id="ARBA00004651"/>
    </source>
</evidence>
<feature type="transmembrane region" description="Helical" evidence="7">
    <location>
        <begin position="283"/>
        <end position="301"/>
    </location>
</feature>
<feature type="transmembrane region" description="Helical" evidence="7">
    <location>
        <begin position="168"/>
        <end position="188"/>
    </location>
</feature>
<feature type="transmembrane region" description="Helical" evidence="7">
    <location>
        <begin position="220"/>
        <end position="241"/>
    </location>
</feature>
<keyword evidence="2" id="KW-1003">Cell membrane</keyword>
<dbReference type="InterPro" id="IPR011701">
    <property type="entry name" value="MFS"/>
</dbReference>
<evidence type="ECO:0000256" key="4">
    <source>
        <dbReference type="ARBA" id="ARBA00022989"/>
    </source>
</evidence>
<evidence type="ECO:0000256" key="3">
    <source>
        <dbReference type="ARBA" id="ARBA00022692"/>
    </source>
</evidence>
<dbReference type="GO" id="GO:0022857">
    <property type="term" value="F:transmembrane transporter activity"/>
    <property type="evidence" value="ECO:0007669"/>
    <property type="project" value="InterPro"/>
</dbReference>
<evidence type="ECO:0000313" key="9">
    <source>
        <dbReference type="EMBL" id="MCQ8774534.1"/>
    </source>
</evidence>
<evidence type="ECO:0000256" key="7">
    <source>
        <dbReference type="SAM" id="Phobius"/>
    </source>
</evidence>
<dbReference type="Gene3D" id="1.20.1250.20">
    <property type="entry name" value="MFS general substrate transporter like domains"/>
    <property type="match status" value="1"/>
</dbReference>
<comment type="subcellular location">
    <subcellularLocation>
        <location evidence="1">Cell membrane</location>
        <topology evidence="1">Multi-pass membrane protein</topology>
    </subcellularLocation>
</comment>
<dbReference type="PROSITE" id="PS50850">
    <property type="entry name" value="MFS"/>
    <property type="match status" value="1"/>
</dbReference>
<evidence type="ECO:0000256" key="5">
    <source>
        <dbReference type="ARBA" id="ARBA00023136"/>
    </source>
</evidence>